<comment type="subcellular location">
    <subcellularLocation>
        <location evidence="1">Membrane</location>
    </subcellularLocation>
</comment>
<keyword evidence="8" id="KW-1185">Reference proteome</keyword>
<organism evidence="7 8">
    <name type="scientific">Wuchereria bancrofti</name>
    <dbReference type="NCBI Taxonomy" id="6293"/>
    <lineage>
        <taxon>Eukaryota</taxon>
        <taxon>Metazoa</taxon>
        <taxon>Ecdysozoa</taxon>
        <taxon>Nematoda</taxon>
        <taxon>Chromadorea</taxon>
        <taxon>Rhabditida</taxon>
        <taxon>Spirurina</taxon>
        <taxon>Spiruromorpha</taxon>
        <taxon>Filarioidea</taxon>
        <taxon>Onchocercidae</taxon>
        <taxon>Wuchereria</taxon>
    </lineage>
</organism>
<dbReference type="InterPro" id="IPR002159">
    <property type="entry name" value="CD36_fam"/>
</dbReference>
<evidence type="ECO:0000313" key="7">
    <source>
        <dbReference type="EMBL" id="VDM17425.1"/>
    </source>
</evidence>
<accession>A0A3P7G7J8</accession>
<keyword evidence="5" id="KW-0472">Membrane</keyword>
<protein>
    <submittedName>
        <fullName evidence="7">Uncharacterized protein</fullName>
    </submittedName>
</protein>
<dbReference type="OrthoDB" id="18585at2759"/>
<sequence length="133" mass="15189">MAKKMIKFVLRQFKRETAFINVTVNQMLFEGYEDPLIRSICNKSLIHNLCIDAGIPMRVKFLENGTDDGEYLIDTGLEDNSKIGRIYKWNGQNEVPWWSTAQARKINGTNGELFSPFLSTSNNLPIFIGDLGR</sequence>
<dbReference type="Proteomes" id="UP000270924">
    <property type="component" value="Unassembled WGS sequence"/>
</dbReference>
<dbReference type="AlphaFoldDB" id="A0A3P7G7J8"/>
<dbReference type="GO" id="GO:0005737">
    <property type="term" value="C:cytoplasm"/>
    <property type="evidence" value="ECO:0007669"/>
    <property type="project" value="TreeGrafter"/>
</dbReference>
<dbReference type="EMBL" id="UYWW01010094">
    <property type="protein sequence ID" value="VDM17425.1"/>
    <property type="molecule type" value="Genomic_DNA"/>
</dbReference>
<comment type="similarity">
    <text evidence="2">Belongs to the CD36 family.</text>
</comment>
<evidence type="ECO:0000313" key="8">
    <source>
        <dbReference type="Proteomes" id="UP000270924"/>
    </source>
</evidence>
<keyword evidence="3" id="KW-0812">Transmembrane</keyword>
<dbReference type="PANTHER" id="PTHR11923">
    <property type="entry name" value="SCAVENGER RECEPTOR CLASS B TYPE-1 SR-B1"/>
    <property type="match status" value="1"/>
</dbReference>
<evidence type="ECO:0000256" key="3">
    <source>
        <dbReference type="ARBA" id="ARBA00022692"/>
    </source>
</evidence>
<keyword evidence="4" id="KW-1133">Transmembrane helix</keyword>
<proteinExistence type="inferred from homology"/>
<evidence type="ECO:0000256" key="2">
    <source>
        <dbReference type="ARBA" id="ARBA00010532"/>
    </source>
</evidence>
<evidence type="ECO:0000256" key="1">
    <source>
        <dbReference type="ARBA" id="ARBA00004370"/>
    </source>
</evidence>
<reference evidence="7 8" key="1">
    <citation type="submission" date="2018-11" db="EMBL/GenBank/DDBJ databases">
        <authorList>
            <consortium name="Pathogen Informatics"/>
        </authorList>
    </citation>
    <scope>NUCLEOTIDE SEQUENCE [LARGE SCALE GENOMIC DNA]</scope>
</reference>
<keyword evidence="6" id="KW-0325">Glycoprotein</keyword>
<dbReference type="PANTHER" id="PTHR11923:SF51">
    <property type="entry name" value="LYSOSOME MEMBRANE PROTEIN 2"/>
    <property type="match status" value="1"/>
</dbReference>
<dbReference type="GO" id="GO:0005044">
    <property type="term" value="F:scavenger receptor activity"/>
    <property type="evidence" value="ECO:0007669"/>
    <property type="project" value="TreeGrafter"/>
</dbReference>
<evidence type="ECO:0000256" key="5">
    <source>
        <dbReference type="ARBA" id="ARBA00023136"/>
    </source>
</evidence>
<gene>
    <name evidence="7" type="ORF">WBA_LOCUS9731</name>
</gene>
<dbReference type="GO" id="GO:0016020">
    <property type="term" value="C:membrane"/>
    <property type="evidence" value="ECO:0007669"/>
    <property type="project" value="UniProtKB-SubCell"/>
</dbReference>
<dbReference type="InParanoid" id="A0A3P7G7J8"/>
<evidence type="ECO:0000256" key="4">
    <source>
        <dbReference type="ARBA" id="ARBA00022989"/>
    </source>
</evidence>
<dbReference type="Pfam" id="PF01130">
    <property type="entry name" value="CD36"/>
    <property type="match status" value="1"/>
</dbReference>
<evidence type="ECO:0000256" key="6">
    <source>
        <dbReference type="ARBA" id="ARBA00023180"/>
    </source>
</evidence>
<name>A0A3P7G7J8_WUCBA</name>